<dbReference type="PRINTS" id="PR00959">
    <property type="entry name" value="MEVGALKINASE"/>
</dbReference>
<evidence type="ECO:0000256" key="8">
    <source>
        <dbReference type="ARBA" id="ARBA00023098"/>
    </source>
</evidence>
<dbReference type="Proteomes" id="UP000002939">
    <property type="component" value="Unassembled WGS sequence"/>
</dbReference>
<evidence type="ECO:0000259" key="11">
    <source>
        <dbReference type="Pfam" id="PF08544"/>
    </source>
</evidence>
<keyword evidence="6" id="KW-0067">ATP-binding</keyword>
<dbReference type="HOGENOM" id="CLU_017814_0_0_9"/>
<dbReference type="InterPro" id="IPR036554">
    <property type="entry name" value="GHMP_kinase_C_sf"/>
</dbReference>
<evidence type="ECO:0000313" key="12">
    <source>
        <dbReference type="EMBL" id="EEW92931.1"/>
    </source>
</evidence>
<dbReference type="Pfam" id="PF00288">
    <property type="entry name" value="GHMP_kinases_N"/>
    <property type="match status" value="1"/>
</dbReference>
<dbReference type="PANTHER" id="PTHR43290">
    <property type="entry name" value="MEVALONATE KINASE"/>
    <property type="match status" value="1"/>
</dbReference>
<reference evidence="12" key="2">
    <citation type="submission" date="2011-10" db="EMBL/GenBank/DDBJ databases">
        <title>The Genome Sequence of Granulicatella elegans ATCC 700633.</title>
        <authorList>
            <consortium name="The Broad Institute Genome Sequencing Platform"/>
            <consortium name="The Broad Institute Genome Sequencing Center for Infectious Disease"/>
            <person name="Earl A."/>
            <person name="Ward D."/>
            <person name="Feldgarden M."/>
            <person name="Gevers D."/>
            <person name="Sibley C.D."/>
            <person name="Field T.R."/>
            <person name="Grinwis M."/>
            <person name="Eshaghurshan C.S."/>
            <person name="Surette M.G."/>
            <person name="Young S.K."/>
            <person name="Zeng Q."/>
            <person name="Gargeya S."/>
            <person name="Fitzgerald M."/>
            <person name="Haas B."/>
            <person name="Abouelleil A."/>
            <person name="Alvarado L."/>
            <person name="Arachchi H.M."/>
            <person name="Berlin A."/>
            <person name="Brown A."/>
            <person name="Chapman S.B."/>
            <person name="Chen Z."/>
            <person name="Dunbar C."/>
            <person name="Freedman E."/>
            <person name="Gearin G."/>
            <person name="Goldberg J."/>
            <person name="Griggs A."/>
            <person name="Gujja S."/>
            <person name="Heiman D."/>
            <person name="Howarth C."/>
            <person name="Larson L."/>
            <person name="Lui A."/>
            <person name="MacDonald P.J.P."/>
            <person name="Montmayeur A."/>
            <person name="Murphy C."/>
            <person name="Neiman D."/>
            <person name="Pearson M."/>
            <person name="Priest M."/>
            <person name="Roberts A."/>
            <person name="Saif S."/>
            <person name="Shea T."/>
            <person name="Shenoy N."/>
            <person name="Sisk P."/>
            <person name="Stolte C."/>
            <person name="Sykes S."/>
            <person name="Wortman J."/>
            <person name="Nusbaum C."/>
            <person name="Birren B."/>
        </authorList>
    </citation>
    <scope>NUCLEOTIDE SEQUENCE [LARGE SCALE GENOMIC DNA]</scope>
    <source>
        <strain evidence="12">ATCC 700633</strain>
    </source>
</reference>
<evidence type="ECO:0000256" key="1">
    <source>
        <dbReference type="ARBA" id="ARBA00022490"/>
    </source>
</evidence>
<evidence type="ECO:0000256" key="2">
    <source>
        <dbReference type="ARBA" id="ARBA00022516"/>
    </source>
</evidence>
<dbReference type="SUPFAM" id="SSF54211">
    <property type="entry name" value="Ribosomal protein S5 domain 2-like"/>
    <property type="match status" value="1"/>
</dbReference>
<dbReference type="GO" id="GO:0005524">
    <property type="term" value="F:ATP binding"/>
    <property type="evidence" value="ECO:0007669"/>
    <property type="project" value="UniProtKB-KW"/>
</dbReference>
<keyword evidence="5 12" id="KW-0418">Kinase</keyword>
<keyword evidence="7" id="KW-0460">Magnesium</keyword>
<proteinExistence type="predicted"/>
<dbReference type="RefSeq" id="WP_006703192.1">
    <property type="nucleotide sequence ID" value="NZ_KI391971.1"/>
</dbReference>
<comment type="caution">
    <text evidence="12">The sequence shown here is derived from an EMBL/GenBank/DDBJ whole genome shotgun (WGS) entry which is preliminary data.</text>
</comment>
<dbReference type="InterPro" id="IPR006205">
    <property type="entry name" value="Mev_gal_kin"/>
</dbReference>
<evidence type="ECO:0000256" key="7">
    <source>
        <dbReference type="ARBA" id="ARBA00022842"/>
    </source>
</evidence>
<dbReference type="GO" id="GO:0004496">
    <property type="term" value="F:mevalonate kinase activity"/>
    <property type="evidence" value="ECO:0007669"/>
    <property type="project" value="InterPro"/>
</dbReference>
<dbReference type="AlphaFoldDB" id="D0BLR6"/>
<evidence type="ECO:0000259" key="10">
    <source>
        <dbReference type="Pfam" id="PF00288"/>
    </source>
</evidence>
<dbReference type="InterPro" id="IPR014721">
    <property type="entry name" value="Ribsml_uS5_D2-typ_fold_subgr"/>
</dbReference>
<organism evidence="12 13">
    <name type="scientific">Granulicatella elegans ATCC 700633</name>
    <dbReference type="NCBI Taxonomy" id="626369"/>
    <lineage>
        <taxon>Bacteria</taxon>
        <taxon>Bacillati</taxon>
        <taxon>Bacillota</taxon>
        <taxon>Bacilli</taxon>
        <taxon>Lactobacillales</taxon>
        <taxon>Carnobacteriaceae</taxon>
        <taxon>Granulicatella</taxon>
    </lineage>
</organism>
<name>D0BLR6_9LACT</name>
<evidence type="ECO:0000256" key="9">
    <source>
        <dbReference type="ARBA" id="ARBA00029438"/>
    </source>
</evidence>
<gene>
    <name evidence="12" type="ORF">HMPREF0446_00919</name>
</gene>
<dbReference type="STRING" id="626369.HMPREF0446_00919"/>
<dbReference type="GO" id="GO:0005829">
    <property type="term" value="C:cytosol"/>
    <property type="evidence" value="ECO:0007669"/>
    <property type="project" value="TreeGrafter"/>
</dbReference>
<evidence type="ECO:0000256" key="5">
    <source>
        <dbReference type="ARBA" id="ARBA00022777"/>
    </source>
</evidence>
<evidence type="ECO:0000256" key="6">
    <source>
        <dbReference type="ARBA" id="ARBA00022840"/>
    </source>
</evidence>
<dbReference type="SUPFAM" id="SSF55060">
    <property type="entry name" value="GHMP Kinase, C-terminal domain"/>
    <property type="match status" value="1"/>
</dbReference>
<keyword evidence="2" id="KW-0444">Lipid biosynthesis</keyword>
<dbReference type="Gene3D" id="3.30.70.890">
    <property type="entry name" value="GHMP kinase, C-terminal domain"/>
    <property type="match status" value="1"/>
</dbReference>
<dbReference type="Gene3D" id="3.30.230.10">
    <property type="match status" value="1"/>
</dbReference>
<dbReference type="Pfam" id="PF08544">
    <property type="entry name" value="GHMP_kinases_C"/>
    <property type="match status" value="1"/>
</dbReference>
<dbReference type="NCBIfam" id="TIGR00549">
    <property type="entry name" value="mevalon_kin"/>
    <property type="match status" value="1"/>
</dbReference>
<keyword evidence="3" id="KW-0808">Transferase</keyword>
<dbReference type="EMBL" id="ACRF02000016">
    <property type="protein sequence ID" value="EEW92931.1"/>
    <property type="molecule type" value="Genomic_DNA"/>
</dbReference>
<dbReference type="UniPathway" id="UPA00057">
    <property type="reaction ID" value="UER00098"/>
</dbReference>
<accession>D0BLR6</accession>
<reference evidence="12" key="1">
    <citation type="submission" date="2009-09" db="EMBL/GenBank/DDBJ databases">
        <authorList>
            <consortium name="The Broad Institute Genome Sequencing Platform"/>
            <person name="Ward D."/>
            <person name="Feldgarden M."/>
            <person name="Earl A."/>
            <person name="Young S.K."/>
            <person name="Zeng Q."/>
            <person name="Koehrsen M."/>
            <person name="Alvarado L."/>
            <person name="Berlin A."/>
            <person name="Bochicchio J."/>
            <person name="Borenstein D."/>
            <person name="Chapman S.B."/>
            <person name="Chen Z."/>
            <person name="Engels R."/>
            <person name="Freedman E."/>
            <person name="Gellesch M."/>
            <person name="Goldberg J."/>
            <person name="Griggs A."/>
            <person name="Gujja S."/>
            <person name="Heilman E."/>
            <person name="Heiman D."/>
            <person name="Hepburn T."/>
            <person name="Howarth C."/>
            <person name="Jen D."/>
            <person name="Larson L."/>
            <person name="Lewis B."/>
            <person name="Mehta T."/>
            <person name="Park D."/>
            <person name="Pearson M."/>
            <person name="Roberts A."/>
            <person name="Saif S."/>
            <person name="Shea T."/>
            <person name="Shenoy N."/>
            <person name="Sisk P."/>
            <person name="Stolte C."/>
            <person name="Sykes S."/>
            <person name="Thomson T."/>
            <person name="Walk T."/>
            <person name="White J."/>
            <person name="Yandava C."/>
            <person name="Sibley C.D."/>
            <person name="Field T.R."/>
            <person name="Grinwis M."/>
            <person name="Eshaghurshan C.S."/>
            <person name="Surette M.G."/>
            <person name="Haas B."/>
            <person name="Nusbaum C."/>
            <person name="Birren B."/>
        </authorList>
    </citation>
    <scope>NUCLEOTIDE SEQUENCE [LARGE SCALE GENOMIC DNA]</scope>
    <source>
        <strain evidence="12">ATCC 700633</strain>
    </source>
</reference>
<dbReference type="InterPro" id="IPR013750">
    <property type="entry name" value="GHMP_kinase_C_dom"/>
</dbReference>
<feature type="domain" description="GHMP kinase C-terminal" evidence="11">
    <location>
        <begin position="253"/>
        <end position="330"/>
    </location>
</feature>
<comment type="pathway">
    <text evidence="9">Isoprenoid biosynthesis; isopentenyl diphosphate biosynthesis via mevalonate pathway; isopentenyl diphosphate from (R)-mevalonate: step 1/3.</text>
</comment>
<evidence type="ECO:0000313" key="13">
    <source>
        <dbReference type="Proteomes" id="UP000002939"/>
    </source>
</evidence>
<dbReference type="InterPro" id="IPR006204">
    <property type="entry name" value="GHMP_kinase_N_dom"/>
</dbReference>
<keyword evidence="8" id="KW-0443">Lipid metabolism</keyword>
<dbReference type="InterPro" id="IPR020568">
    <property type="entry name" value="Ribosomal_Su5_D2-typ_SF"/>
</dbReference>
<keyword evidence="1" id="KW-0963">Cytoplasm</keyword>
<protein>
    <submittedName>
        <fullName evidence="12">Mevalonate kinase</fullName>
    </submittedName>
</protein>
<keyword evidence="13" id="KW-1185">Reference proteome</keyword>
<dbReference type="PANTHER" id="PTHR43290:SF2">
    <property type="entry name" value="MEVALONATE KINASE"/>
    <property type="match status" value="1"/>
</dbReference>
<dbReference type="OrthoDB" id="9764892at2"/>
<evidence type="ECO:0000256" key="3">
    <source>
        <dbReference type="ARBA" id="ARBA00022679"/>
    </source>
</evidence>
<feature type="domain" description="GHMP kinase N-terminal" evidence="10">
    <location>
        <begin position="113"/>
        <end position="178"/>
    </location>
</feature>
<dbReference type="eggNOG" id="COG1577">
    <property type="taxonomic scope" value="Bacteria"/>
</dbReference>
<dbReference type="GO" id="GO:0019287">
    <property type="term" value="P:isopentenyl diphosphate biosynthetic process, mevalonate pathway"/>
    <property type="evidence" value="ECO:0007669"/>
    <property type="project" value="UniProtKB-UniPathway"/>
</dbReference>
<evidence type="ECO:0000256" key="4">
    <source>
        <dbReference type="ARBA" id="ARBA00022741"/>
    </source>
</evidence>
<sequence>MEYTTASGMGQSTGKVILMGEHAVVHHQPAIAIPFSGVSVQAKIQPSSHPLSIHCDFYSGLAYEMPEVLKSLKFTIHEALKQIEQLRPELGITPTTRSYWNNGKVEKGEASFVQAPSIEITITSSIPAERGMGSSAAVSVAVVRGLFDYYNVPLSEPLLFEIVQASEKIAHGNPSGIDTSTTSGKEAVFFIKGEALQPLSIQLKGTLIVADTGITGQTLKAVQAVQEKIQQEPISTQKIIEEIGELVHTAKTCLAKGDVHTLGSLLTQNHTLLQQLEVSNETLDHLVQTALENGAIGAKMTGGGLGGCMIALAASLEEAQKIAVALQQAGAVQTWIHSFSNE</sequence>
<keyword evidence="4" id="KW-0547">Nucleotide-binding</keyword>